<feature type="chain" id="PRO_5016117265" evidence="1">
    <location>
        <begin position="17"/>
        <end position="360"/>
    </location>
</feature>
<accession>A0A2V1DRV1</accession>
<dbReference type="AlphaFoldDB" id="A0A2V1DRV1"/>
<organism evidence="2 3">
    <name type="scientific">Periconia macrospinosa</name>
    <dbReference type="NCBI Taxonomy" id="97972"/>
    <lineage>
        <taxon>Eukaryota</taxon>
        <taxon>Fungi</taxon>
        <taxon>Dikarya</taxon>
        <taxon>Ascomycota</taxon>
        <taxon>Pezizomycotina</taxon>
        <taxon>Dothideomycetes</taxon>
        <taxon>Pleosporomycetidae</taxon>
        <taxon>Pleosporales</taxon>
        <taxon>Massarineae</taxon>
        <taxon>Periconiaceae</taxon>
        <taxon>Periconia</taxon>
    </lineage>
</organism>
<gene>
    <name evidence="2" type="ORF">DM02DRAFT_654899</name>
</gene>
<reference evidence="2 3" key="1">
    <citation type="journal article" date="2018" name="Sci. Rep.">
        <title>Comparative genomics provides insights into the lifestyle and reveals functional heterogeneity of dark septate endophytic fungi.</title>
        <authorList>
            <person name="Knapp D.G."/>
            <person name="Nemeth J.B."/>
            <person name="Barry K."/>
            <person name="Hainaut M."/>
            <person name="Henrissat B."/>
            <person name="Johnson J."/>
            <person name="Kuo A."/>
            <person name="Lim J.H.P."/>
            <person name="Lipzen A."/>
            <person name="Nolan M."/>
            <person name="Ohm R.A."/>
            <person name="Tamas L."/>
            <person name="Grigoriev I.V."/>
            <person name="Spatafora J.W."/>
            <person name="Nagy L.G."/>
            <person name="Kovacs G.M."/>
        </authorList>
    </citation>
    <scope>NUCLEOTIDE SEQUENCE [LARGE SCALE GENOMIC DNA]</scope>
    <source>
        <strain evidence="2 3">DSE2036</strain>
    </source>
</reference>
<proteinExistence type="predicted"/>
<keyword evidence="3" id="KW-1185">Reference proteome</keyword>
<evidence type="ECO:0000256" key="1">
    <source>
        <dbReference type="SAM" id="SignalP"/>
    </source>
</evidence>
<dbReference type="EMBL" id="KZ805364">
    <property type="protein sequence ID" value="PVI00998.1"/>
    <property type="molecule type" value="Genomic_DNA"/>
</dbReference>
<keyword evidence="1" id="KW-0732">Signal</keyword>
<protein>
    <submittedName>
        <fullName evidence="2">Uncharacterized protein</fullName>
    </submittedName>
</protein>
<sequence>MYMSILILTLLPMVTATISATCTPKPQIPDLDRITYPTTFTEVHSCTLNTSIWIADYPGIFSNHEQTLTTVQPFPSKPTSIPYTHVVTVSGVITRDGWYWYETSRYPEVSTVTEIETRVLETKEIPTAELCPPKPTPMPDIDKMKYPTTMTEVHTCTTNSSLILPVMNYHVHYNTEKTLTTLQPFPTRPTSFPYTHVVTATGVVTTTYWVNAGLPLTGVRTESGIETRVETRVLEMKRAPVTAEPCPPKATQIPNLNMKYPTTITEVHVCTINESIIVPPFYDRTMHANGEKTLTTLQPFPTRPTSFPYTHAVTVSGVLTMTEWVGEGSGVHPSWVSSIMSVESRVLETGNAAAAETTSV</sequence>
<dbReference type="OrthoDB" id="3804371at2759"/>
<name>A0A2V1DRV1_9PLEO</name>
<dbReference type="Proteomes" id="UP000244855">
    <property type="component" value="Unassembled WGS sequence"/>
</dbReference>
<evidence type="ECO:0000313" key="2">
    <source>
        <dbReference type="EMBL" id="PVI00998.1"/>
    </source>
</evidence>
<feature type="signal peptide" evidence="1">
    <location>
        <begin position="1"/>
        <end position="16"/>
    </location>
</feature>
<evidence type="ECO:0000313" key="3">
    <source>
        <dbReference type="Proteomes" id="UP000244855"/>
    </source>
</evidence>